<dbReference type="EMBL" id="RFFG01000017">
    <property type="protein sequence ID" value="RMI44689.1"/>
    <property type="molecule type" value="Genomic_DNA"/>
</dbReference>
<dbReference type="RefSeq" id="WP_122194440.1">
    <property type="nucleotide sequence ID" value="NZ_JBHSKC010000009.1"/>
</dbReference>
<dbReference type="PROSITE" id="PS51257">
    <property type="entry name" value="PROKAR_LIPOPROTEIN"/>
    <property type="match status" value="1"/>
</dbReference>
<dbReference type="AlphaFoldDB" id="A0A3M2M526"/>
<name>A0A3M2M526_9ACTN</name>
<accession>A0A3M2M526</accession>
<comment type="caution">
    <text evidence="2">The sequence shown here is derived from an EMBL/GenBank/DDBJ whole genome shotgun (WGS) entry which is preliminary data.</text>
</comment>
<dbReference type="OrthoDB" id="3471991at2"/>
<dbReference type="Proteomes" id="UP000282674">
    <property type="component" value="Unassembled WGS sequence"/>
</dbReference>
<organism evidence="2 3">
    <name type="scientific">Actinomadura harenae</name>
    <dbReference type="NCBI Taxonomy" id="2483351"/>
    <lineage>
        <taxon>Bacteria</taxon>
        <taxon>Bacillati</taxon>
        <taxon>Actinomycetota</taxon>
        <taxon>Actinomycetes</taxon>
        <taxon>Streptosporangiales</taxon>
        <taxon>Thermomonosporaceae</taxon>
        <taxon>Actinomadura</taxon>
    </lineage>
</organism>
<evidence type="ECO:0000256" key="1">
    <source>
        <dbReference type="SAM" id="SignalP"/>
    </source>
</evidence>
<proteinExistence type="predicted"/>
<gene>
    <name evidence="2" type="ORF">EBO15_12095</name>
</gene>
<evidence type="ECO:0000313" key="3">
    <source>
        <dbReference type="Proteomes" id="UP000282674"/>
    </source>
</evidence>
<reference evidence="2 3" key="1">
    <citation type="submission" date="2018-10" db="EMBL/GenBank/DDBJ databases">
        <title>Isolation from soil.</title>
        <authorList>
            <person name="Hu J."/>
        </authorList>
    </citation>
    <scope>NUCLEOTIDE SEQUENCE [LARGE SCALE GENOMIC DNA]</scope>
    <source>
        <strain evidence="2 3">NEAU-Ht49</strain>
    </source>
</reference>
<evidence type="ECO:0008006" key="4">
    <source>
        <dbReference type="Google" id="ProtNLM"/>
    </source>
</evidence>
<evidence type="ECO:0000313" key="2">
    <source>
        <dbReference type="EMBL" id="RMI44689.1"/>
    </source>
</evidence>
<keyword evidence="3" id="KW-1185">Reference proteome</keyword>
<keyword evidence="1" id="KW-0732">Signal</keyword>
<feature type="signal peptide" evidence="1">
    <location>
        <begin position="1"/>
        <end position="20"/>
    </location>
</feature>
<sequence>MNRVWRVLMAAAMLTGAASGCGTVAYSSGKSSPTAPGTRWPDEFSSAPVPWRLFPAEVVRTFRDKDDSCRYNPGEGYDMWSCRFSAARPGSPQRDELSVDVTKYEPRLGESATDHAAAVFDSLHHAFADFPVSAPSPLGDQAIDMPAGDAKDRPHAIDFRVRNLIVELQVTVHRRNLDQWELAAERRSRTWRYATDLSHGLAGLRP</sequence>
<protein>
    <recommendedName>
        <fullName evidence="4">DUF3558 domain-containing protein</fullName>
    </recommendedName>
</protein>
<feature type="chain" id="PRO_5038458050" description="DUF3558 domain-containing protein" evidence="1">
    <location>
        <begin position="21"/>
        <end position="206"/>
    </location>
</feature>